<evidence type="ECO:0000256" key="1">
    <source>
        <dbReference type="ARBA" id="ARBA00034120"/>
    </source>
</evidence>
<evidence type="ECO:0000313" key="3">
    <source>
        <dbReference type="EMBL" id="MFC0708472.1"/>
    </source>
</evidence>
<protein>
    <submittedName>
        <fullName evidence="3">Group II intron reverse transcriptase/maturase</fullName>
        <ecNumber evidence="3">2.7.7.49</ecNumber>
    </submittedName>
</protein>
<dbReference type="EC" id="2.7.7.49" evidence="3"/>
<sequence>MTKPYDIPKALIWEAFKCVKANGGAAGVDRQSIEQFESGLGNNLYRLWNRLCSGSYFPPPVKGVPIPKKSGGVRVLGVPTVADRVAQTAVKLLLEPQIDPMFHPNSYGYRPGRSAHDAIAMVRRRSWEYDWVVEFDIKGLFDNIDHDLLMRALKKHCQTPWVLLYVERWLKAPMQTADGVLLERTCGTPQGGVVSPLLANLFLHYAFDVWVSRNLRGVRFCRYADGGVVHCRSLAQAKRALNRIGERFRECGLELHPDKTKIVYCQDGNRREAHPNVQFTFLGYTFRPRKAVDRYQRVDVNFAAAVSRDALKVMRQTIRGWHLQLMCDRELGDLAAMFNPILRGWQQYYGRFHGSAMSVIWKHMNDYLVRWMMRKYKTLARHKTRARHALGRLARRFPRAFVHWGMGCLPAVG</sequence>
<proteinExistence type="inferred from homology"/>
<dbReference type="Pfam" id="PF08388">
    <property type="entry name" value="GIIM"/>
    <property type="match status" value="1"/>
</dbReference>
<gene>
    <name evidence="3" type="primary">ltrA</name>
    <name evidence="3" type="ORF">ACFFGX_02280</name>
</gene>
<name>A0ABV6SG17_AZOPA</name>
<dbReference type="PANTHER" id="PTHR34047:SF3">
    <property type="entry name" value="BLR2052 PROTEIN"/>
    <property type="match status" value="1"/>
</dbReference>
<organism evidence="3 4">
    <name type="scientific">Azorhizophilus paspali</name>
    <name type="common">Azotobacter paspali</name>
    <dbReference type="NCBI Taxonomy" id="69963"/>
    <lineage>
        <taxon>Bacteria</taxon>
        <taxon>Pseudomonadati</taxon>
        <taxon>Pseudomonadota</taxon>
        <taxon>Gammaproteobacteria</taxon>
        <taxon>Pseudomonadales</taxon>
        <taxon>Pseudomonadaceae</taxon>
        <taxon>Azorhizophilus</taxon>
    </lineage>
</organism>
<keyword evidence="3" id="KW-0548">Nucleotidyltransferase</keyword>
<dbReference type="SUPFAM" id="SSF56672">
    <property type="entry name" value="DNA/RNA polymerases"/>
    <property type="match status" value="1"/>
</dbReference>
<dbReference type="InterPro" id="IPR043502">
    <property type="entry name" value="DNA/RNA_pol_sf"/>
</dbReference>
<keyword evidence="3" id="KW-0808">Transferase</keyword>
<keyword evidence="4" id="KW-1185">Reference proteome</keyword>
<dbReference type="InterPro" id="IPR000477">
    <property type="entry name" value="RT_dom"/>
</dbReference>
<keyword evidence="3" id="KW-0695">RNA-directed DNA polymerase</keyword>
<dbReference type="RefSeq" id="WP_376942479.1">
    <property type="nucleotide sequence ID" value="NZ_CP171449.1"/>
</dbReference>
<dbReference type="PANTHER" id="PTHR34047">
    <property type="entry name" value="NUCLEAR INTRON MATURASE 1, MITOCHONDRIAL-RELATED"/>
    <property type="match status" value="1"/>
</dbReference>
<dbReference type="EMBL" id="JBHLSS010000014">
    <property type="protein sequence ID" value="MFC0708472.1"/>
    <property type="molecule type" value="Genomic_DNA"/>
</dbReference>
<dbReference type="NCBIfam" id="TIGR04416">
    <property type="entry name" value="group_II_RT_mat"/>
    <property type="match status" value="1"/>
</dbReference>
<dbReference type="Pfam" id="PF00078">
    <property type="entry name" value="RVT_1"/>
    <property type="match status" value="1"/>
</dbReference>
<evidence type="ECO:0000259" key="2">
    <source>
        <dbReference type="PROSITE" id="PS50878"/>
    </source>
</evidence>
<comment type="similarity">
    <text evidence="1">Belongs to the bacterial reverse transcriptase family.</text>
</comment>
<dbReference type="InterPro" id="IPR013597">
    <property type="entry name" value="Mat_intron_G2"/>
</dbReference>
<dbReference type="InterPro" id="IPR051083">
    <property type="entry name" value="GrpII_Intron_Splice-Mob/Def"/>
</dbReference>
<feature type="domain" description="Reverse transcriptase" evidence="2">
    <location>
        <begin position="47"/>
        <end position="286"/>
    </location>
</feature>
<dbReference type="Proteomes" id="UP001589891">
    <property type="component" value="Unassembled WGS sequence"/>
</dbReference>
<reference evidence="3 4" key="1">
    <citation type="submission" date="2024-09" db="EMBL/GenBank/DDBJ databases">
        <authorList>
            <person name="Sun Q."/>
            <person name="Mori K."/>
        </authorList>
    </citation>
    <scope>NUCLEOTIDE SEQUENCE [LARGE SCALE GENOMIC DNA]</scope>
    <source>
        <strain evidence="3 4">NCAIM B.01794</strain>
    </source>
</reference>
<dbReference type="GO" id="GO:0003964">
    <property type="term" value="F:RNA-directed DNA polymerase activity"/>
    <property type="evidence" value="ECO:0007669"/>
    <property type="project" value="UniProtKB-KW"/>
</dbReference>
<evidence type="ECO:0000313" key="4">
    <source>
        <dbReference type="Proteomes" id="UP001589891"/>
    </source>
</evidence>
<comment type="caution">
    <text evidence="3">The sequence shown here is derived from an EMBL/GenBank/DDBJ whole genome shotgun (WGS) entry which is preliminary data.</text>
</comment>
<dbReference type="CDD" id="cd01651">
    <property type="entry name" value="RT_G2_intron"/>
    <property type="match status" value="1"/>
</dbReference>
<dbReference type="InterPro" id="IPR030931">
    <property type="entry name" value="Group_II_RT_mat"/>
</dbReference>
<accession>A0ABV6SG17</accession>
<dbReference type="PROSITE" id="PS50878">
    <property type="entry name" value="RT_POL"/>
    <property type="match status" value="1"/>
</dbReference>